<evidence type="ECO:0000256" key="7">
    <source>
        <dbReference type="RuleBase" id="RU003869"/>
    </source>
</evidence>
<dbReference type="KEGG" id="tbk:HF295_05545"/>
<proteinExistence type="inferred from homology"/>
<comment type="subunit">
    <text evidence="6">Part of the 50S ribosomal subunit.</text>
</comment>
<keyword evidence="3 6" id="KW-0694">RNA-binding</keyword>
<evidence type="ECO:0000256" key="6">
    <source>
        <dbReference type="HAMAP-Rule" id="MF_01365"/>
    </source>
</evidence>
<keyword evidence="4 6" id="KW-0689">Ribosomal protein</keyword>
<dbReference type="PANTHER" id="PTHR11655:SF14">
    <property type="entry name" value="LARGE RIBOSOMAL SUBUNIT PROTEIN UL6M"/>
    <property type="match status" value="1"/>
</dbReference>
<gene>
    <name evidence="6 10" type="primary">rplF</name>
    <name evidence="10" type="ORF">HF295_05545</name>
</gene>
<keyword evidence="2 6" id="KW-0699">rRNA-binding</keyword>
<dbReference type="PIRSF" id="PIRSF002162">
    <property type="entry name" value="Ribosomal_L6"/>
    <property type="match status" value="1"/>
</dbReference>
<evidence type="ECO:0000256" key="8">
    <source>
        <dbReference type="RuleBase" id="RU003870"/>
    </source>
</evidence>
<protein>
    <recommendedName>
        <fullName evidence="6">Large ribosomal subunit protein uL6</fullName>
    </recommendedName>
</protein>
<feature type="domain" description="Large ribosomal subunit protein uL6 alpha-beta" evidence="9">
    <location>
        <begin position="92"/>
        <end position="166"/>
    </location>
</feature>
<dbReference type="SUPFAM" id="SSF56053">
    <property type="entry name" value="Ribosomal protein L6"/>
    <property type="match status" value="2"/>
</dbReference>
<name>A0A7L6N257_9MOLU</name>
<keyword evidence="5 6" id="KW-0687">Ribonucleoprotein</keyword>
<dbReference type="InterPro" id="IPR020040">
    <property type="entry name" value="Ribosomal_uL6_a/b-dom"/>
</dbReference>
<sequence>MSRVGNKSIKLPQGVEINISKENFVVVKGPKGELSFNFDKNIKINVNEDEISVTRPNDSLRNRSLHGTTRALLNNMVIGVSEGYTKGLEIKGVGYRASLKDPKTLVLNVGYSNPVEMEIPEGITVEVPKNTEIEVKGANKQTVGEFAANIRKVRLPEPYLGKGIRYKGEYVRRKEGKTAA</sequence>
<dbReference type="PANTHER" id="PTHR11655">
    <property type="entry name" value="60S/50S RIBOSOMAL PROTEIN L6/L9"/>
    <property type="match status" value="1"/>
</dbReference>
<comment type="similarity">
    <text evidence="1 6 7">Belongs to the universal ribosomal protein uL6 family.</text>
</comment>
<evidence type="ECO:0000313" key="11">
    <source>
        <dbReference type="Proteomes" id="UP000512167"/>
    </source>
</evidence>
<evidence type="ECO:0000256" key="4">
    <source>
        <dbReference type="ARBA" id="ARBA00022980"/>
    </source>
</evidence>
<dbReference type="NCBIfam" id="TIGR03654">
    <property type="entry name" value="L6_bact"/>
    <property type="match status" value="1"/>
</dbReference>
<dbReference type="GO" id="GO:0019843">
    <property type="term" value="F:rRNA binding"/>
    <property type="evidence" value="ECO:0007669"/>
    <property type="project" value="UniProtKB-UniRule"/>
</dbReference>
<evidence type="ECO:0000256" key="3">
    <source>
        <dbReference type="ARBA" id="ARBA00022884"/>
    </source>
</evidence>
<reference evidence="10 11" key="1">
    <citation type="submission" date="2020-04" db="EMBL/GenBank/DDBJ databases">
        <authorList>
            <person name="Zheng R.K."/>
            <person name="Sun C.M."/>
        </authorList>
    </citation>
    <scope>NUCLEOTIDE SEQUENCE [LARGE SCALE GENOMIC DNA]</scope>
    <source>
        <strain evidence="11">zrk29</strain>
    </source>
</reference>
<dbReference type="GO" id="GO:0003735">
    <property type="term" value="F:structural constituent of ribosome"/>
    <property type="evidence" value="ECO:0007669"/>
    <property type="project" value="UniProtKB-UniRule"/>
</dbReference>
<dbReference type="AlphaFoldDB" id="A0A7L6N257"/>
<evidence type="ECO:0000256" key="5">
    <source>
        <dbReference type="ARBA" id="ARBA00023274"/>
    </source>
</evidence>
<dbReference type="GO" id="GO:0022625">
    <property type="term" value="C:cytosolic large ribosomal subunit"/>
    <property type="evidence" value="ECO:0007669"/>
    <property type="project" value="UniProtKB-UniRule"/>
</dbReference>
<dbReference type="FunFam" id="3.90.930.12:FF:000001">
    <property type="entry name" value="50S ribosomal protein L6"/>
    <property type="match status" value="1"/>
</dbReference>
<evidence type="ECO:0000256" key="1">
    <source>
        <dbReference type="ARBA" id="ARBA00009356"/>
    </source>
</evidence>
<evidence type="ECO:0000259" key="9">
    <source>
        <dbReference type="Pfam" id="PF00347"/>
    </source>
</evidence>
<feature type="domain" description="Large ribosomal subunit protein uL6 alpha-beta" evidence="9">
    <location>
        <begin position="12"/>
        <end position="83"/>
    </location>
</feature>
<accession>A0A7L6N257</accession>
<dbReference type="EMBL" id="CP051151">
    <property type="protein sequence ID" value="QLY40350.1"/>
    <property type="molecule type" value="Genomic_DNA"/>
</dbReference>
<organism evidence="10 11">
    <name type="scientific">Hujiaoplasma nucleasis</name>
    <dbReference type="NCBI Taxonomy" id="2725268"/>
    <lineage>
        <taxon>Bacteria</taxon>
        <taxon>Bacillati</taxon>
        <taxon>Mycoplasmatota</taxon>
        <taxon>Mollicutes</taxon>
        <taxon>Candidatus Izemoplasmatales</taxon>
        <taxon>Hujiaoplasmataceae</taxon>
        <taxon>Hujiaoplasma</taxon>
    </lineage>
</organism>
<keyword evidence="11" id="KW-1185">Reference proteome</keyword>
<dbReference type="PRINTS" id="PR00059">
    <property type="entry name" value="RIBOSOMALL6"/>
</dbReference>
<dbReference type="InterPro" id="IPR019906">
    <property type="entry name" value="Ribosomal_uL6_bac-type"/>
</dbReference>
<evidence type="ECO:0000256" key="2">
    <source>
        <dbReference type="ARBA" id="ARBA00022730"/>
    </source>
</evidence>
<dbReference type="Pfam" id="PF00347">
    <property type="entry name" value="Ribosomal_L6"/>
    <property type="match status" value="2"/>
</dbReference>
<dbReference type="Gene3D" id="3.90.930.12">
    <property type="entry name" value="Ribosomal protein L6, alpha-beta domain"/>
    <property type="match status" value="2"/>
</dbReference>
<dbReference type="RefSeq" id="WP_312031183.1">
    <property type="nucleotide sequence ID" value="NZ_CP051151.1"/>
</dbReference>
<comment type="function">
    <text evidence="6 8">This protein binds to the 23S rRNA, and is important in its secondary structure. It is located near the subunit interface in the base of the L7/L12 stalk, and near the tRNA binding site of the peptidyltransferase center.</text>
</comment>
<dbReference type="InterPro" id="IPR000702">
    <property type="entry name" value="Ribosomal_uL6-like"/>
</dbReference>
<dbReference type="HAMAP" id="MF_01365_B">
    <property type="entry name" value="Ribosomal_uL6_B"/>
    <property type="match status" value="1"/>
</dbReference>
<dbReference type="GO" id="GO:0002181">
    <property type="term" value="P:cytoplasmic translation"/>
    <property type="evidence" value="ECO:0007669"/>
    <property type="project" value="TreeGrafter"/>
</dbReference>
<dbReference type="Proteomes" id="UP000512167">
    <property type="component" value="Chromosome"/>
</dbReference>
<dbReference type="InterPro" id="IPR036789">
    <property type="entry name" value="Ribosomal_uL6-like_a/b-dom_sf"/>
</dbReference>
<dbReference type="FunFam" id="3.90.930.12:FF:000002">
    <property type="entry name" value="50S ribosomal protein L6"/>
    <property type="match status" value="1"/>
</dbReference>
<evidence type="ECO:0000313" key="10">
    <source>
        <dbReference type="EMBL" id="QLY40350.1"/>
    </source>
</evidence>